<comment type="subcellular location">
    <subcellularLocation>
        <location evidence="3">Cell inner membrane</location>
    </subcellularLocation>
</comment>
<evidence type="ECO:0000256" key="2">
    <source>
        <dbReference type="ARBA" id="ARBA00002972"/>
    </source>
</evidence>
<keyword evidence="31" id="KW-1185">Reference proteome</keyword>
<comment type="cofactor">
    <cofactor evidence="1">
        <name>FAD</name>
        <dbReference type="ChEBI" id="CHEBI:57692"/>
    </cofactor>
</comment>
<keyword evidence="15" id="KW-1278">Translocase</keyword>
<dbReference type="PANTHER" id="PTHR43644:SF1">
    <property type="entry name" value="NAD(P)H-FLAVIN REDUCTASE"/>
    <property type="match status" value="1"/>
</dbReference>
<feature type="domain" description="FAD-binding FR-type" evidence="29">
    <location>
        <begin position="129"/>
        <end position="269"/>
    </location>
</feature>
<evidence type="ECO:0000256" key="9">
    <source>
        <dbReference type="ARBA" id="ARBA00022475"/>
    </source>
</evidence>
<dbReference type="InterPro" id="IPR017927">
    <property type="entry name" value="FAD-bd_FR_type"/>
</dbReference>
<keyword evidence="27" id="KW-1133">Transmembrane helix</keyword>
<dbReference type="CDD" id="cd06188">
    <property type="entry name" value="NADH_quinone_reductase"/>
    <property type="match status" value="1"/>
</dbReference>
<organism evidence="30 31">
    <name type="scientific">Desulfosalsimonas propionicica</name>
    <dbReference type="NCBI Taxonomy" id="332175"/>
    <lineage>
        <taxon>Bacteria</taxon>
        <taxon>Pseudomonadati</taxon>
        <taxon>Thermodesulfobacteriota</taxon>
        <taxon>Desulfobacteria</taxon>
        <taxon>Desulfobacterales</taxon>
        <taxon>Desulfosalsimonadaceae</taxon>
        <taxon>Desulfosalsimonas</taxon>
    </lineage>
</organism>
<evidence type="ECO:0000256" key="21">
    <source>
        <dbReference type="ARBA" id="ARBA00023075"/>
    </source>
</evidence>
<evidence type="ECO:0000256" key="27">
    <source>
        <dbReference type="SAM" id="Phobius"/>
    </source>
</evidence>
<feature type="domain" description="2Fe-2S ferredoxin-type" evidence="28">
    <location>
        <begin position="34"/>
        <end position="126"/>
    </location>
</feature>
<dbReference type="GO" id="GO:0006814">
    <property type="term" value="P:sodium ion transport"/>
    <property type="evidence" value="ECO:0007669"/>
    <property type="project" value="UniProtKB-KW"/>
</dbReference>
<comment type="function">
    <text evidence="2">NQR complex catalyzes the reduction of ubiquinone-1 to ubiquinol by two successive reactions, coupled with the transport of Na(+) ions from the cytoplasm to the periplasm. The first step is catalyzed by NqrF, which accepts electrons from NADH and reduces ubiquinone-1 to ubisemiquinone by a one-electron transfer pathway.</text>
</comment>
<dbReference type="Gene3D" id="3.40.50.80">
    <property type="entry name" value="Nucleotide-binding domain of ferredoxin-NADP reductase (FNR) module"/>
    <property type="match status" value="1"/>
</dbReference>
<evidence type="ECO:0000313" key="31">
    <source>
        <dbReference type="Proteomes" id="UP000525298"/>
    </source>
</evidence>
<dbReference type="Gene3D" id="2.40.30.10">
    <property type="entry name" value="Translation factors"/>
    <property type="match status" value="1"/>
</dbReference>
<evidence type="ECO:0000256" key="23">
    <source>
        <dbReference type="ARBA" id="ARBA00023201"/>
    </source>
</evidence>
<keyword evidence="22 27" id="KW-0472">Membrane</keyword>
<evidence type="ECO:0000256" key="22">
    <source>
        <dbReference type="ARBA" id="ARBA00023136"/>
    </source>
</evidence>
<reference evidence="30 31" key="1">
    <citation type="submission" date="2020-07" db="EMBL/GenBank/DDBJ databases">
        <title>Genomic Encyclopedia of Type Strains, Phase IV (KMG-IV): sequencing the most valuable type-strain genomes for metagenomic binning, comparative biology and taxonomic classification.</title>
        <authorList>
            <person name="Goeker M."/>
        </authorList>
    </citation>
    <scope>NUCLEOTIDE SEQUENCE [LARGE SCALE GENOMIC DNA]</scope>
    <source>
        <strain evidence="30 31">DSM 17721</strain>
    </source>
</reference>
<sequence length="405" mass="45438">MIYLISIGTFSGIILVLVTLLLLVESRVARKGQQQIVINEDKQNPISAKAGTSLLAALNQNQIYLPSACGGSGSCGQCKCRVVAGGGDILPTELPHLSRAEKQDNVRLSCQLKIRQDMEIEIPPEIFAIEKYEGTVTSNKSIGTFIKELAVNIDQDRAIEFEAGQYMQIDIPPYRVSFSDFEIEQPFKQAWDEYDLWSLEAVNEEPVYRAYSLANPPFEANPLMFTIRIATPPPDQPGAPPGVGSSYIFSLKPGDRVSLSGPFGDFRVADSRREMCFIGGGAGMAPLRGQIRQQLLSVKTHRPMTFWYGARNRQEMLYDEEFKKLDKEFDHFAYHVALSDPLPEDEWDGMTGFIHQSLEAHFLQSHPDPSEVEYYLCGPPMMLRACLETLDNYGVEPEMIAYDEF</sequence>
<comment type="subunit">
    <text evidence="5">Composed of six subunits; NqrA, NqrB, NqrC, NqrD, NqrE and NqrF.</text>
</comment>
<keyword evidence="9" id="KW-1003">Cell membrane</keyword>
<dbReference type="GO" id="GO:0051537">
    <property type="term" value="F:2 iron, 2 sulfur cluster binding"/>
    <property type="evidence" value="ECO:0007669"/>
    <property type="project" value="UniProtKB-KW"/>
</dbReference>
<keyword evidence="19" id="KW-0915">Sodium</keyword>
<dbReference type="Pfam" id="PF00111">
    <property type="entry name" value="Fer2"/>
    <property type="match status" value="1"/>
</dbReference>
<dbReference type="Pfam" id="PF00970">
    <property type="entry name" value="FAD_binding_6"/>
    <property type="match status" value="1"/>
</dbReference>
<evidence type="ECO:0000256" key="6">
    <source>
        <dbReference type="ARBA" id="ARBA00013099"/>
    </source>
</evidence>
<keyword evidence="30" id="KW-0560">Oxidoreductase</keyword>
<keyword evidence="21 30" id="KW-0830">Ubiquinone</keyword>
<keyword evidence="27" id="KW-0812">Transmembrane</keyword>
<evidence type="ECO:0000256" key="20">
    <source>
        <dbReference type="ARBA" id="ARBA00023065"/>
    </source>
</evidence>
<dbReference type="InterPro" id="IPR010205">
    <property type="entry name" value="NqrF"/>
</dbReference>
<feature type="transmembrane region" description="Helical" evidence="27">
    <location>
        <begin position="6"/>
        <end position="24"/>
    </location>
</feature>
<keyword evidence="13" id="KW-0479">Metal-binding</keyword>
<dbReference type="PROSITE" id="PS51384">
    <property type="entry name" value="FAD_FR"/>
    <property type="match status" value="1"/>
</dbReference>
<evidence type="ECO:0000256" key="3">
    <source>
        <dbReference type="ARBA" id="ARBA00004533"/>
    </source>
</evidence>
<dbReference type="InterPro" id="IPR012675">
    <property type="entry name" value="Beta-grasp_dom_sf"/>
</dbReference>
<protein>
    <recommendedName>
        <fullName evidence="7">Na(+)-translocating NADH-quinone reductase subunit F</fullName>
        <ecNumber evidence="6">7.2.1.1</ecNumber>
    </recommendedName>
    <alternativeName>
        <fullName evidence="25">NQR complex subunit F</fullName>
    </alternativeName>
    <alternativeName>
        <fullName evidence="24">NQR-1 subunit F</fullName>
    </alternativeName>
</protein>
<dbReference type="PROSITE" id="PS51085">
    <property type="entry name" value="2FE2S_FER_2"/>
    <property type="match status" value="1"/>
</dbReference>
<proteinExistence type="inferred from homology"/>
<evidence type="ECO:0000256" key="5">
    <source>
        <dbReference type="ARBA" id="ARBA00011309"/>
    </source>
</evidence>
<evidence type="ECO:0000256" key="12">
    <source>
        <dbReference type="ARBA" id="ARBA00022714"/>
    </source>
</evidence>
<dbReference type="SUPFAM" id="SSF52343">
    <property type="entry name" value="Ferredoxin reductase-like, C-terminal NADP-linked domain"/>
    <property type="match status" value="1"/>
</dbReference>
<keyword evidence="23" id="KW-0739">Sodium transport</keyword>
<evidence type="ECO:0000256" key="10">
    <source>
        <dbReference type="ARBA" id="ARBA00022519"/>
    </source>
</evidence>
<evidence type="ECO:0000256" key="25">
    <source>
        <dbReference type="ARBA" id="ARBA00030787"/>
    </source>
</evidence>
<evidence type="ECO:0000256" key="15">
    <source>
        <dbReference type="ARBA" id="ARBA00022967"/>
    </source>
</evidence>
<dbReference type="InterPro" id="IPR001041">
    <property type="entry name" value="2Fe-2S_ferredoxin-type"/>
</dbReference>
<dbReference type="Pfam" id="PF00175">
    <property type="entry name" value="NAD_binding_1"/>
    <property type="match status" value="1"/>
</dbReference>
<keyword evidence="16" id="KW-0408">Iron</keyword>
<evidence type="ECO:0000256" key="4">
    <source>
        <dbReference type="ARBA" id="ARBA00005570"/>
    </source>
</evidence>
<comment type="caution">
    <text evidence="30">The sequence shown here is derived from an EMBL/GenBank/DDBJ whole genome shotgun (WGS) entry which is preliminary data.</text>
</comment>
<evidence type="ECO:0000256" key="13">
    <source>
        <dbReference type="ARBA" id="ARBA00022723"/>
    </source>
</evidence>
<evidence type="ECO:0000259" key="29">
    <source>
        <dbReference type="PROSITE" id="PS51384"/>
    </source>
</evidence>
<evidence type="ECO:0000256" key="26">
    <source>
        <dbReference type="ARBA" id="ARBA00048891"/>
    </source>
</evidence>
<evidence type="ECO:0000256" key="14">
    <source>
        <dbReference type="ARBA" id="ARBA00022827"/>
    </source>
</evidence>
<dbReference type="EC" id="7.2.1.1" evidence="6"/>
<evidence type="ECO:0000256" key="8">
    <source>
        <dbReference type="ARBA" id="ARBA00022448"/>
    </source>
</evidence>
<evidence type="ECO:0000256" key="1">
    <source>
        <dbReference type="ARBA" id="ARBA00001974"/>
    </source>
</evidence>
<keyword evidence="20" id="KW-0406">Ion transport</keyword>
<dbReference type="NCBIfam" id="TIGR01941">
    <property type="entry name" value="nqrF"/>
    <property type="match status" value="1"/>
</dbReference>
<dbReference type="PRINTS" id="PR00371">
    <property type="entry name" value="FPNCR"/>
</dbReference>
<keyword evidence="14" id="KW-0274">FAD</keyword>
<dbReference type="RefSeq" id="WP_181549424.1">
    <property type="nucleotide sequence ID" value="NZ_JACDUS010000001.1"/>
</dbReference>
<comment type="similarity">
    <text evidence="4">Belongs to the NqrF family.</text>
</comment>
<evidence type="ECO:0000313" key="30">
    <source>
        <dbReference type="EMBL" id="MBA2879718.1"/>
    </source>
</evidence>
<keyword evidence="11" id="KW-0285">Flavoprotein</keyword>
<dbReference type="InterPro" id="IPR017938">
    <property type="entry name" value="Riboflavin_synthase-like_b-brl"/>
</dbReference>
<comment type="catalytic activity">
    <reaction evidence="26">
        <text>a ubiquinone + n Na(+)(in) + NADH + H(+) = a ubiquinol + n Na(+)(out) + NAD(+)</text>
        <dbReference type="Rhea" id="RHEA:47748"/>
        <dbReference type="Rhea" id="RHEA-COMP:9565"/>
        <dbReference type="Rhea" id="RHEA-COMP:9566"/>
        <dbReference type="ChEBI" id="CHEBI:15378"/>
        <dbReference type="ChEBI" id="CHEBI:16389"/>
        <dbReference type="ChEBI" id="CHEBI:17976"/>
        <dbReference type="ChEBI" id="CHEBI:29101"/>
        <dbReference type="ChEBI" id="CHEBI:57540"/>
        <dbReference type="ChEBI" id="CHEBI:57945"/>
        <dbReference type="EC" id="7.2.1.1"/>
    </reaction>
</comment>
<dbReference type="SUPFAM" id="SSF54292">
    <property type="entry name" value="2Fe-2S ferredoxin-like"/>
    <property type="match status" value="1"/>
</dbReference>
<dbReference type="GO" id="GO:0046872">
    <property type="term" value="F:metal ion binding"/>
    <property type="evidence" value="ECO:0007669"/>
    <property type="project" value="UniProtKB-KW"/>
</dbReference>
<dbReference type="AlphaFoldDB" id="A0A7W0C5R6"/>
<dbReference type="CDD" id="cd00207">
    <property type="entry name" value="fer2"/>
    <property type="match status" value="1"/>
</dbReference>
<dbReference type="Proteomes" id="UP000525298">
    <property type="component" value="Unassembled WGS sequence"/>
</dbReference>
<dbReference type="Gene3D" id="3.10.20.30">
    <property type="match status" value="1"/>
</dbReference>
<keyword evidence="10" id="KW-0997">Cell inner membrane</keyword>
<evidence type="ECO:0000256" key="11">
    <source>
        <dbReference type="ARBA" id="ARBA00022630"/>
    </source>
</evidence>
<dbReference type="InterPro" id="IPR001433">
    <property type="entry name" value="OxRdtase_FAD/NAD-bd"/>
</dbReference>
<dbReference type="GO" id="GO:0016655">
    <property type="term" value="F:oxidoreductase activity, acting on NAD(P)H, quinone or similar compound as acceptor"/>
    <property type="evidence" value="ECO:0007669"/>
    <property type="project" value="InterPro"/>
</dbReference>
<accession>A0A7W0C5R6</accession>
<gene>
    <name evidence="30" type="ORF">HNR65_000025</name>
</gene>
<name>A0A7W0C5R6_9BACT</name>
<dbReference type="InterPro" id="IPR036010">
    <property type="entry name" value="2Fe-2S_ferredoxin-like_sf"/>
</dbReference>
<evidence type="ECO:0000256" key="24">
    <source>
        <dbReference type="ARBA" id="ARBA00030032"/>
    </source>
</evidence>
<evidence type="ECO:0000256" key="17">
    <source>
        <dbReference type="ARBA" id="ARBA00023014"/>
    </source>
</evidence>
<evidence type="ECO:0000259" key="28">
    <source>
        <dbReference type="PROSITE" id="PS51085"/>
    </source>
</evidence>
<dbReference type="PANTHER" id="PTHR43644">
    <property type="entry name" value="NA(+)-TRANSLOCATING NADH-QUINONE REDUCTASE SUBUNIT"/>
    <property type="match status" value="1"/>
</dbReference>
<dbReference type="SUPFAM" id="SSF63380">
    <property type="entry name" value="Riboflavin synthase domain-like"/>
    <property type="match status" value="1"/>
</dbReference>
<dbReference type="InterPro" id="IPR001709">
    <property type="entry name" value="Flavoprot_Pyr_Nucl_cyt_Rdtase"/>
</dbReference>
<dbReference type="EMBL" id="JACDUS010000001">
    <property type="protein sequence ID" value="MBA2879718.1"/>
    <property type="molecule type" value="Genomic_DNA"/>
</dbReference>
<keyword evidence="18" id="KW-0520">NAD</keyword>
<dbReference type="InterPro" id="IPR039261">
    <property type="entry name" value="FNR_nucleotide-bd"/>
</dbReference>
<evidence type="ECO:0000256" key="7">
    <source>
        <dbReference type="ARBA" id="ARBA00019729"/>
    </source>
</evidence>
<keyword evidence="12" id="KW-0001">2Fe-2S</keyword>
<evidence type="ECO:0000256" key="19">
    <source>
        <dbReference type="ARBA" id="ARBA00023053"/>
    </source>
</evidence>
<keyword evidence="17" id="KW-0411">Iron-sulfur</keyword>
<dbReference type="GO" id="GO:0005886">
    <property type="term" value="C:plasma membrane"/>
    <property type="evidence" value="ECO:0007669"/>
    <property type="project" value="UniProtKB-SubCell"/>
</dbReference>
<keyword evidence="8" id="KW-0813">Transport</keyword>
<evidence type="ECO:0000256" key="16">
    <source>
        <dbReference type="ARBA" id="ARBA00023004"/>
    </source>
</evidence>
<dbReference type="InterPro" id="IPR008333">
    <property type="entry name" value="Cbr1-like_FAD-bd_dom"/>
</dbReference>
<evidence type="ECO:0000256" key="18">
    <source>
        <dbReference type="ARBA" id="ARBA00023027"/>
    </source>
</evidence>